<accession>N4TSB4</accession>
<dbReference type="Proteomes" id="UP000016928">
    <property type="component" value="Unassembled WGS sequence"/>
</dbReference>
<proteinExistence type="predicted"/>
<name>N4TSB4_FUSC1</name>
<reference evidence="3" key="1">
    <citation type="submission" date="2012-09" db="EMBL/GenBank/DDBJ databases">
        <title>Genome sequencing and comparative transcriptomics of race 1 and race 4 of banana pathogen: Fusarium oxysporum f. sp. cubense.</title>
        <authorList>
            <person name="Fang X."/>
            <person name="Huang J."/>
        </authorList>
    </citation>
    <scope>NUCLEOTIDE SEQUENCE [LARGE SCALE GENOMIC DNA]</scope>
    <source>
        <strain evidence="3">race 1</strain>
    </source>
</reference>
<dbReference type="AlphaFoldDB" id="N4TSB4"/>
<evidence type="ECO:0000256" key="1">
    <source>
        <dbReference type="SAM" id="MobiDB-lite"/>
    </source>
</evidence>
<gene>
    <name evidence="2" type="ORF">FOC1_g10001682</name>
</gene>
<sequence>MSLSVIPTAVFLSPEVVKLGQFTVNLAQIHETNYYPDNAESPTSTIADFQYQGHRQDDTHTGFRAVLSSLISANLFRKSDYSIHIAPGHGNNYLLCDVDQWFNTTLDNDGAKRFIQSCAMRGDKIFMVVGMQTLIDPRITIASSTATEVEGQFSVPNDISLAASVVSPAFQAEHQTAKNQGLEFIVPGERLFALLYRKVEFRWLKRCFGDRPVLDRTTRRWNCLGDTWRSIDDSSGSDDEGESEDSDHESNNGDDAIEVTLGEEELGVSDRGWVTAHSDNRLYVLPKT</sequence>
<dbReference type="OrthoDB" id="5410365at2759"/>
<feature type="compositionally biased region" description="Acidic residues" evidence="1">
    <location>
        <begin position="235"/>
        <end position="247"/>
    </location>
</feature>
<reference evidence="3" key="2">
    <citation type="journal article" date="2014" name="PLoS ONE">
        <title>Genome and Transcriptome Analysis of the Fungal Pathogen Fusarium oxysporum f. sp. cubense Causing Banana Vascular Wilt Disease.</title>
        <authorList>
            <person name="Guo L."/>
            <person name="Han L."/>
            <person name="Yang L."/>
            <person name="Zeng H."/>
            <person name="Fan D."/>
            <person name="Zhu Y."/>
            <person name="Feng Y."/>
            <person name="Wang G."/>
            <person name="Peng C."/>
            <person name="Jiang X."/>
            <person name="Zhou D."/>
            <person name="Ni P."/>
            <person name="Liang C."/>
            <person name="Liu L."/>
            <person name="Wang J."/>
            <person name="Mao C."/>
            <person name="Fang X."/>
            <person name="Peng M."/>
            <person name="Huang J."/>
        </authorList>
    </citation>
    <scope>NUCLEOTIDE SEQUENCE [LARGE SCALE GENOMIC DNA]</scope>
    <source>
        <strain evidence="3">race 1</strain>
    </source>
</reference>
<dbReference type="EMBL" id="KB730474">
    <property type="protein sequence ID" value="ENH65709.1"/>
    <property type="molecule type" value="Genomic_DNA"/>
</dbReference>
<evidence type="ECO:0000313" key="2">
    <source>
        <dbReference type="EMBL" id="ENH65709.1"/>
    </source>
</evidence>
<dbReference type="VEuPathDB" id="FungiDB:FOC1_g10001682"/>
<protein>
    <submittedName>
        <fullName evidence="2">Uncharacterized protein</fullName>
    </submittedName>
</protein>
<evidence type="ECO:0000313" key="3">
    <source>
        <dbReference type="Proteomes" id="UP000016928"/>
    </source>
</evidence>
<organism evidence="2 3">
    <name type="scientific">Fusarium oxysporum f. sp. cubense (strain race 1)</name>
    <name type="common">Panama disease fungus</name>
    <dbReference type="NCBI Taxonomy" id="1229664"/>
    <lineage>
        <taxon>Eukaryota</taxon>
        <taxon>Fungi</taxon>
        <taxon>Dikarya</taxon>
        <taxon>Ascomycota</taxon>
        <taxon>Pezizomycotina</taxon>
        <taxon>Sordariomycetes</taxon>
        <taxon>Hypocreomycetidae</taxon>
        <taxon>Hypocreales</taxon>
        <taxon>Nectriaceae</taxon>
        <taxon>Fusarium</taxon>
        <taxon>Fusarium oxysporum species complex</taxon>
    </lineage>
</organism>
<feature type="region of interest" description="Disordered" evidence="1">
    <location>
        <begin position="232"/>
        <end position="258"/>
    </location>
</feature>
<dbReference type="HOGENOM" id="CLU_065414_1_0_1"/>